<proteinExistence type="predicted"/>
<keyword evidence="1" id="KW-0489">Methyltransferase</keyword>
<organism evidence="1">
    <name type="scientific">Pseudoalteromonas sp. SD03</name>
    <dbReference type="NCBI Taxonomy" id="3231719"/>
    <lineage>
        <taxon>Bacteria</taxon>
        <taxon>Pseudomonadati</taxon>
        <taxon>Pseudomonadota</taxon>
        <taxon>Gammaproteobacteria</taxon>
        <taxon>Alteromonadales</taxon>
        <taxon>Pseudoalteromonadaceae</taxon>
        <taxon>Pseudoalteromonas</taxon>
    </lineage>
</organism>
<dbReference type="Gene3D" id="3.40.50.150">
    <property type="entry name" value="Vaccinia Virus protein VP39"/>
    <property type="match status" value="1"/>
</dbReference>
<protein>
    <submittedName>
        <fullName evidence="1">Class I SAM-dependent methyltransferase</fullName>
        <ecNumber evidence="1">2.1.1.-</ecNumber>
    </submittedName>
</protein>
<dbReference type="EC" id="2.1.1.-" evidence="1"/>
<dbReference type="EMBL" id="CP162514">
    <property type="protein sequence ID" value="XDH86786.1"/>
    <property type="molecule type" value="Genomic_DNA"/>
</dbReference>
<dbReference type="CDD" id="cd02440">
    <property type="entry name" value="AdoMet_MTases"/>
    <property type="match status" value="1"/>
</dbReference>
<dbReference type="AlphaFoldDB" id="A0AB39AN70"/>
<accession>A0AB39AN70</accession>
<dbReference type="PANTHER" id="PTHR43861">
    <property type="entry name" value="TRANS-ACONITATE 2-METHYLTRANSFERASE-RELATED"/>
    <property type="match status" value="1"/>
</dbReference>
<dbReference type="Pfam" id="PF13489">
    <property type="entry name" value="Methyltransf_23"/>
    <property type="match status" value="1"/>
</dbReference>
<dbReference type="SUPFAM" id="SSF53335">
    <property type="entry name" value="S-adenosyl-L-methionine-dependent methyltransferases"/>
    <property type="match status" value="1"/>
</dbReference>
<sequence>MNCPVCNYKKNTLLLKLNNFPIYQHPMDDTSNIPLPHVIDIEYSICRQCAHAFQLNYNKDILEAIYKHHYYTPSPENIGASFRYDFIKFISENNIIDKKTLNVLEIGCSSGEVLAELKTIYSNVDYHGIEPNEETAIAAEKKELIVEKVFFTEKIASSLCFKSDLIYSRHVIEHIFDFKDFFKAISKVSHSTSTLILETPSLDWSITQPSTQAFHVEHIHVFSERSLVTLANQFGWFKDKSIVTASGNLIISFTNKEKKSLLPLAPSDNGKLKQKIDKDIQALQSYCKDEEFIFWGAGSGAVTLLALTGLKPLYIIDGNPNKTGKRFCGLNYTIKYSIDTINALINKDLDKKLTVIISSSFHDEIKHELTSLGWRGNIYAPYALK</sequence>
<dbReference type="RefSeq" id="WP_013465578.1">
    <property type="nucleotide sequence ID" value="NZ_CP162514.1"/>
</dbReference>
<dbReference type="InterPro" id="IPR029063">
    <property type="entry name" value="SAM-dependent_MTases_sf"/>
</dbReference>
<dbReference type="GO" id="GO:0032259">
    <property type="term" value="P:methylation"/>
    <property type="evidence" value="ECO:0007669"/>
    <property type="project" value="UniProtKB-KW"/>
</dbReference>
<evidence type="ECO:0000313" key="1">
    <source>
        <dbReference type="EMBL" id="XDH86786.1"/>
    </source>
</evidence>
<gene>
    <name evidence="1" type="ORF">ABZP26_12040</name>
</gene>
<name>A0AB39AN70_9GAMM</name>
<dbReference type="Gene3D" id="3.40.50.720">
    <property type="entry name" value="NAD(P)-binding Rossmann-like Domain"/>
    <property type="match status" value="1"/>
</dbReference>
<dbReference type="GO" id="GO:0008168">
    <property type="term" value="F:methyltransferase activity"/>
    <property type="evidence" value="ECO:0007669"/>
    <property type="project" value="UniProtKB-KW"/>
</dbReference>
<keyword evidence="1" id="KW-0808">Transferase</keyword>
<reference evidence="1" key="1">
    <citation type="submission" date="2024-07" db="EMBL/GenBank/DDBJ databases">
        <authorList>
            <person name="Jiang Y."/>
            <person name="Qin Q."/>
        </authorList>
    </citation>
    <scope>NUCLEOTIDE SEQUENCE</scope>
    <source>
        <strain evidence="1">SD03</strain>
    </source>
</reference>
<dbReference type="PANTHER" id="PTHR43861:SF5">
    <property type="entry name" value="BLL5978 PROTEIN"/>
    <property type="match status" value="1"/>
</dbReference>